<reference evidence="8 9" key="1">
    <citation type="submission" date="2022-10" db="EMBL/GenBank/DDBJ databases">
        <title>Defluviimonas sp. nov., isolated from ocean surface water.</title>
        <authorList>
            <person name="He W."/>
            <person name="Wang L."/>
            <person name="Zhang D.-F."/>
        </authorList>
    </citation>
    <scope>NUCLEOTIDE SEQUENCE [LARGE SCALE GENOMIC DNA]</scope>
    <source>
        <strain evidence="8 9">WL0002</strain>
    </source>
</reference>
<dbReference type="SUPFAM" id="SSF103481">
    <property type="entry name" value="Multidrug resistance efflux transporter EmrE"/>
    <property type="match status" value="2"/>
</dbReference>
<dbReference type="InterPro" id="IPR000620">
    <property type="entry name" value="EamA_dom"/>
</dbReference>
<comment type="similarity">
    <text evidence="2">Belongs to the EamA transporter family.</text>
</comment>
<feature type="transmembrane region" description="Helical" evidence="6">
    <location>
        <begin position="247"/>
        <end position="265"/>
    </location>
</feature>
<evidence type="ECO:0000256" key="5">
    <source>
        <dbReference type="ARBA" id="ARBA00023136"/>
    </source>
</evidence>
<dbReference type="Pfam" id="PF00892">
    <property type="entry name" value="EamA"/>
    <property type="match status" value="2"/>
</dbReference>
<feature type="transmembrane region" description="Helical" evidence="6">
    <location>
        <begin position="180"/>
        <end position="202"/>
    </location>
</feature>
<feature type="transmembrane region" description="Helical" evidence="6">
    <location>
        <begin position="271"/>
        <end position="289"/>
    </location>
</feature>
<feature type="transmembrane region" description="Helical" evidence="6">
    <location>
        <begin position="214"/>
        <end position="235"/>
    </location>
</feature>
<dbReference type="PANTHER" id="PTHR32322:SF2">
    <property type="entry name" value="EAMA DOMAIN-CONTAINING PROTEIN"/>
    <property type="match status" value="1"/>
</dbReference>
<dbReference type="InterPro" id="IPR050638">
    <property type="entry name" value="AA-Vitamin_Transporters"/>
</dbReference>
<evidence type="ECO:0000256" key="3">
    <source>
        <dbReference type="ARBA" id="ARBA00022692"/>
    </source>
</evidence>
<evidence type="ECO:0000256" key="2">
    <source>
        <dbReference type="ARBA" id="ARBA00007362"/>
    </source>
</evidence>
<feature type="transmembrane region" description="Helical" evidence="6">
    <location>
        <begin position="9"/>
        <end position="29"/>
    </location>
</feature>
<accession>A0ABT2Z9L1</accession>
<dbReference type="PANTHER" id="PTHR32322">
    <property type="entry name" value="INNER MEMBRANE TRANSPORTER"/>
    <property type="match status" value="1"/>
</dbReference>
<keyword evidence="4 6" id="KW-1133">Transmembrane helix</keyword>
<evidence type="ECO:0000256" key="4">
    <source>
        <dbReference type="ARBA" id="ARBA00022989"/>
    </source>
</evidence>
<evidence type="ECO:0000259" key="7">
    <source>
        <dbReference type="Pfam" id="PF00892"/>
    </source>
</evidence>
<feature type="transmembrane region" description="Helical" evidence="6">
    <location>
        <begin position="70"/>
        <end position="88"/>
    </location>
</feature>
<proteinExistence type="inferred from homology"/>
<comment type="subcellular location">
    <subcellularLocation>
        <location evidence="1">Membrane</location>
        <topology evidence="1">Multi-pass membrane protein</topology>
    </subcellularLocation>
</comment>
<feature type="transmembrane region" description="Helical" evidence="6">
    <location>
        <begin position="35"/>
        <end position="58"/>
    </location>
</feature>
<feature type="transmembrane region" description="Helical" evidence="6">
    <location>
        <begin position="145"/>
        <end position="168"/>
    </location>
</feature>
<feature type="transmembrane region" description="Helical" evidence="6">
    <location>
        <begin position="94"/>
        <end position="115"/>
    </location>
</feature>
<dbReference type="InterPro" id="IPR037185">
    <property type="entry name" value="EmrE-like"/>
</dbReference>
<dbReference type="Proteomes" id="UP001652542">
    <property type="component" value="Unassembled WGS sequence"/>
</dbReference>
<feature type="domain" description="EamA" evidence="7">
    <location>
        <begin position="154"/>
        <end position="289"/>
    </location>
</feature>
<evidence type="ECO:0000256" key="1">
    <source>
        <dbReference type="ARBA" id="ARBA00004141"/>
    </source>
</evidence>
<sequence length="305" mass="32902">MQDHLRGHLAMLVFSLCIAGSFSLGSIVANRIDPVVLTAARFVLAAGVMGLAAALTVGFSRRALSAPWRYLVLGGLFSVYFVLMFEGLKTARPVQAAAVFTLTPAITAGFAYLLLRQVMTRRMAAALAIGAVGATWVIFRADIGALVSFEVGAGEVTYFFGCIAHAIYTPMIRRLNRGEPPVLFTFGTLVAGAGLLCLYDWRAILGADWINLPGIVWLTIGYLTVFATAASFWLVQYATLRLPSAKVMAYTYLVPSWVILWEIALGHDVPGVLTLLGVAATFGALWLLVKNEEGMAPRRPGRATR</sequence>
<feature type="domain" description="EamA" evidence="7">
    <location>
        <begin position="6"/>
        <end position="138"/>
    </location>
</feature>
<protein>
    <submittedName>
        <fullName evidence="8">DMT family transporter</fullName>
    </submittedName>
</protein>
<keyword evidence="3 6" id="KW-0812">Transmembrane</keyword>
<keyword evidence="9" id="KW-1185">Reference proteome</keyword>
<evidence type="ECO:0000313" key="9">
    <source>
        <dbReference type="Proteomes" id="UP001652542"/>
    </source>
</evidence>
<evidence type="ECO:0000313" key="8">
    <source>
        <dbReference type="EMBL" id="MCV2867791.1"/>
    </source>
</evidence>
<keyword evidence="5 6" id="KW-0472">Membrane</keyword>
<feature type="transmembrane region" description="Helical" evidence="6">
    <location>
        <begin position="122"/>
        <end position="139"/>
    </location>
</feature>
<dbReference type="RefSeq" id="WP_263733427.1">
    <property type="nucleotide sequence ID" value="NZ_JAOWKY010000001.1"/>
</dbReference>
<dbReference type="EMBL" id="JAOWKY010000001">
    <property type="protein sequence ID" value="MCV2867791.1"/>
    <property type="molecule type" value="Genomic_DNA"/>
</dbReference>
<organism evidence="8 9">
    <name type="scientific">Albidovulum marisflavi</name>
    <dbReference type="NCBI Taxonomy" id="2984159"/>
    <lineage>
        <taxon>Bacteria</taxon>
        <taxon>Pseudomonadati</taxon>
        <taxon>Pseudomonadota</taxon>
        <taxon>Alphaproteobacteria</taxon>
        <taxon>Rhodobacterales</taxon>
        <taxon>Paracoccaceae</taxon>
        <taxon>Albidovulum</taxon>
    </lineage>
</organism>
<gene>
    <name evidence="8" type="ORF">OEW28_04050</name>
</gene>
<evidence type="ECO:0000256" key="6">
    <source>
        <dbReference type="SAM" id="Phobius"/>
    </source>
</evidence>
<comment type="caution">
    <text evidence="8">The sequence shown here is derived from an EMBL/GenBank/DDBJ whole genome shotgun (WGS) entry which is preliminary data.</text>
</comment>
<name>A0ABT2Z9L1_9RHOB</name>